<evidence type="ECO:0000313" key="2">
    <source>
        <dbReference type="EnsemblMetazoa" id="tetur19g01180.1"/>
    </source>
</evidence>
<evidence type="ECO:0000256" key="1">
    <source>
        <dbReference type="SAM" id="Phobius"/>
    </source>
</evidence>
<feature type="transmembrane region" description="Helical" evidence="1">
    <location>
        <begin position="282"/>
        <end position="301"/>
    </location>
</feature>
<feature type="transmembrane region" description="Helical" evidence="1">
    <location>
        <begin position="84"/>
        <end position="110"/>
    </location>
</feature>
<feature type="transmembrane region" description="Helical" evidence="1">
    <location>
        <begin position="200"/>
        <end position="217"/>
    </location>
</feature>
<feature type="transmembrane region" description="Helical" evidence="1">
    <location>
        <begin position="147"/>
        <end position="169"/>
    </location>
</feature>
<name>T1KRY8_TETUR</name>
<dbReference type="EMBL" id="CAEY01000421">
    <property type="status" value="NOT_ANNOTATED_CDS"/>
    <property type="molecule type" value="Genomic_DNA"/>
</dbReference>
<dbReference type="EnsemblMetazoa" id="tetur19g01180.1">
    <property type="protein sequence ID" value="tetur19g01180.1"/>
    <property type="gene ID" value="tetur19g01180"/>
</dbReference>
<dbReference type="AlphaFoldDB" id="T1KRY8"/>
<dbReference type="Proteomes" id="UP000015104">
    <property type="component" value="Unassembled WGS sequence"/>
</dbReference>
<organism evidence="2 3">
    <name type="scientific">Tetranychus urticae</name>
    <name type="common">Two-spotted spider mite</name>
    <dbReference type="NCBI Taxonomy" id="32264"/>
    <lineage>
        <taxon>Eukaryota</taxon>
        <taxon>Metazoa</taxon>
        <taxon>Ecdysozoa</taxon>
        <taxon>Arthropoda</taxon>
        <taxon>Chelicerata</taxon>
        <taxon>Arachnida</taxon>
        <taxon>Acari</taxon>
        <taxon>Acariformes</taxon>
        <taxon>Trombidiformes</taxon>
        <taxon>Prostigmata</taxon>
        <taxon>Eleutherengona</taxon>
        <taxon>Raphignathae</taxon>
        <taxon>Tetranychoidea</taxon>
        <taxon>Tetranychidae</taxon>
        <taxon>Tetranychus</taxon>
    </lineage>
</organism>
<keyword evidence="1" id="KW-0472">Membrane</keyword>
<accession>T1KRY8</accession>
<keyword evidence="1" id="KW-0812">Transmembrane</keyword>
<feature type="transmembrane region" description="Helical" evidence="1">
    <location>
        <begin position="256"/>
        <end position="276"/>
    </location>
</feature>
<evidence type="ECO:0008006" key="4">
    <source>
        <dbReference type="Google" id="ProtNLM"/>
    </source>
</evidence>
<evidence type="ECO:0000313" key="3">
    <source>
        <dbReference type="Proteomes" id="UP000015104"/>
    </source>
</evidence>
<feature type="transmembrane region" description="Helical" evidence="1">
    <location>
        <begin position="362"/>
        <end position="380"/>
    </location>
</feature>
<sequence length="384" mass="44158">MRRIQLTSFDIPEKISDSVNLNSLSESSGKSIVLLLQSGWLSYVQQNFKPILRAIGIFASVSSVTHTVLMLASVLPLWDASPIIPGNVLIIMCTLVMDFNIMGVMYISFIHKIDFSRFEKKARALGFDYDNPIMANILKRARRKVTIIQVVFVFSWFVNTIVFSIIFYINDSHKGSTVATIEIIHVLNCVLIPLLPSNKIFTLFTSAIFIRSVFTLFNQRLMDHSQWTFTDLRFYRKMYSQAIDLTKSINQIWQNFLVIFYPAVNGFVLYFIFYTITGPVSMLRYAILGFLAATFILLFVYTNRFITGVNIEAFAIYDTIYIISLNNKDVTYTEEANLFLKRIGRQDVGFSYETYMVYSPRLVGSVLTLLSTIMIAFPTFTRHY</sequence>
<reference evidence="2" key="2">
    <citation type="submission" date="2015-06" db="UniProtKB">
        <authorList>
            <consortium name="EnsemblMetazoa"/>
        </authorList>
    </citation>
    <scope>IDENTIFICATION</scope>
</reference>
<protein>
    <recommendedName>
        <fullName evidence="4">Gustatory receptor</fullName>
    </recommendedName>
</protein>
<keyword evidence="1" id="KW-1133">Transmembrane helix</keyword>
<keyword evidence="3" id="KW-1185">Reference proteome</keyword>
<dbReference type="HOGENOM" id="CLU_710445_0_0_1"/>
<proteinExistence type="predicted"/>
<feature type="transmembrane region" description="Helical" evidence="1">
    <location>
        <begin position="55"/>
        <end position="78"/>
    </location>
</feature>
<reference evidence="3" key="1">
    <citation type="submission" date="2011-08" db="EMBL/GenBank/DDBJ databases">
        <authorList>
            <person name="Rombauts S."/>
        </authorList>
    </citation>
    <scope>NUCLEOTIDE SEQUENCE</scope>
    <source>
        <strain evidence="3">London</strain>
    </source>
</reference>